<accession>A0A392UDX0</accession>
<sequence length="60" mass="6876">MIFSWGCSRKGYMEVSLLWSKSQSKLRMEITYWGKSTGVLVEIRVPFEHCDGFSGERSGP</sequence>
<keyword evidence="2" id="KW-1185">Reference proteome</keyword>
<dbReference type="Proteomes" id="UP000265520">
    <property type="component" value="Unassembled WGS sequence"/>
</dbReference>
<proteinExistence type="predicted"/>
<dbReference type="AlphaFoldDB" id="A0A392UDX0"/>
<reference evidence="1 2" key="1">
    <citation type="journal article" date="2018" name="Front. Plant Sci.">
        <title>Red Clover (Trifolium pratense) and Zigzag Clover (T. medium) - A Picture of Genomic Similarities and Differences.</title>
        <authorList>
            <person name="Dluhosova J."/>
            <person name="Istvanek J."/>
            <person name="Nedelnik J."/>
            <person name="Repkova J."/>
        </authorList>
    </citation>
    <scope>NUCLEOTIDE SEQUENCE [LARGE SCALE GENOMIC DNA]</scope>
    <source>
        <strain evidence="2">cv. 10/8</strain>
        <tissue evidence="1">Leaf</tissue>
    </source>
</reference>
<evidence type="ECO:0000313" key="2">
    <source>
        <dbReference type="Proteomes" id="UP000265520"/>
    </source>
</evidence>
<protein>
    <submittedName>
        <fullName evidence="1">Uncharacterized protein</fullName>
    </submittedName>
</protein>
<comment type="caution">
    <text evidence="1">The sequence shown here is derived from an EMBL/GenBank/DDBJ whole genome shotgun (WGS) entry which is preliminary data.</text>
</comment>
<name>A0A392UDX0_9FABA</name>
<feature type="non-terminal residue" evidence="1">
    <location>
        <position position="60"/>
    </location>
</feature>
<dbReference type="EMBL" id="LXQA010779420">
    <property type="protein sequence ID" value="MCI70620.1"/>
    <property type="molecule type" value="Genomic_DNA"/>
</dbReference>
<organism evidence="1 2">
    <name type="scientific">Trifolium medium</name>
    <dbReference type="NCBI Taxonomy" id="97028"/>
    <lineage>
        <taxon>Eukaryota</taxon>
        <taxon>Viridiplantae</taxon>
        <taxon>Streptophyta</taxon>
        <taxon>Embryophyta</taxon>
        <taxon>Tracheophyta</taxon>
        <taxon>Spermatophyta</taxon>
        <taxon>Magnoliopsida</taxon>
        <taxon>eudicotyledons</taxon>
        <taxon>Gunneridae</taxon>
        <taxon>Pentapetalae</taxon>
        <taxon>rosids</taxon>
        <taxon>fabids</taxon>
        <taxon>Fabales</taxon>
        <taxon>Fabaceae</taxon>
        <taxon>Papilionoideae</taxon>
        <taxon>50 kb inversion clade</taxon>
        <taxon>NPAAA clade</taxon>
        <taxon>Hologalegina</taxon>
        <taxon>IRL clade</taxon>
        <taxon>Trifolieae</taxon>
        <taxon>Trifolium</taxon>
    </lineage>
</organism>
<evidence type="ECO:0000313" key="1">
    <source>
        <dbReference type="EMBL" id="MCI70620.1"/>
    </source>
</evidence>